<accession>A0A8J3RW39</accession>
<dbReference type="AlphaFoldDB" id="A0A8J3RW39"/>
<gene>
    <name evidence="2" type="ORF">Plo01_74410</name>
</gene>
<evidence type="ECO:0000313" key="3">
    <source>
        <dbReference type="Proteomes" id="UP000616724"/>
    </source>
</evidence>
<evidence type="ECO:0000313" key="2">
    <source>
        <dbReference type="EMBL" id="GIH81012.1"/>
    </source>
</evidence>
<dbReference type="RefSeq" id="WP_203895417.1">
    <property type="nucleotide sequence ID" value="NZ_BOOH01000067.1"/>
</dbReference>
<sequence>MDYDGYMTRADEARTRAWEAGLRVAQIKQRLIDLASYGEKAFTPSPDARDLALSAEQWAEQAVPRARRAASRCRQAYCSAALAHDRAAWLYERLEAEGFGAPDENRLHAAHHREMAAADRQAAQDMEEAD</sequence>
<reference evidence="2 3" key="1">
    <citation type="submission" date="2021-01" db="EMBL/GenBank/DDBJ databases">
        <title>Whole genome shotgun sequence of Planobispora longispora NBRC 13918.</title>
        <authorList>
            <person name="Komaki H."/>
            <person name="Tamura T."/>
        </authorList>
    </citation>
    <scope>NUCLEOTIDE SEQUENCE [LARGE SCALE GENOMIC DNA]</scope>
    <source>
        <strain evidence="2 3">NBRC 13918</strain>
    </source>
</reference>
<feature type="compositionally biased region" description="Basic and acidic residues" evidence="1">
    <location>
        <begin position="105"/>
        <end position="117"/>
    </location>
</feature>
<comment type="caution">
    <text evidence="2">The sequence shown here is derived from an EMBL/GenBank/DDBJ whole genome shotgun (WGS) entry which is preliminary data.</text>
</comment>
<dbReference type="Proteomes" id="UP000616724">
    <property type="component" value="Unassembled WGS sequence"/>
</dbReference>
<organism evidence="2 3">
    <name type="scientific">Planobispora longispora</name>
    <dbReference type="NCBI Taxonomy" id="28887"/>
    <lineage>
        <taxon>Bacteria</taxon>
        <taxon>Bacillati</taxon>
        <taxon>Actinomycetota</taxon>
        <taxon>Actinomycetes</taxon>
        <taxon>Streptosporangiales</taxon>
        <taxon>Streptosporangiaceae</taxon>
        <taxon>Planobispora</taxon>
    </lineage>
</organism>
<dbReference type="EMBL" id="BOOH01000067">
    <property type="protein sequence ID" value="GIH81012.1"/>
    <property type="molecule type" value="Genomic_DNA"/>
</dbReference>
<proteinExistence type="predicted"/>
<protein>
    <submittedName>
        <fullName evidence="2">Uncharacterized protein</fullName>
    </submittedName>
</protein>
<evidence type="ECO:0000256" key="1">
    <source>
        <dbReference type="SAM" id="MobiDB-lite"/>
    </source>
</evidence>
<feature type="region of interest" description="Disordered" evidence="1">
    <location>
        <begin position="105"/>
        <end position="130"/>
    </location>
</feature>
<keyword evidence="3" id="KW-1185">Reference proteome</keyword>
<name>A0A8J3RW39_9ACTN</name>